<dbReference type="InterPro" id="IPR017972">
    <property type="entry name" value="Cyt_P450_CS"/>
</dbReference>
<sequence>MVLLLCSIIIIVYVVFYYINVRKYPPGPLPLPIIGNLYHLNPDSVHEYVHKIGKDYGHCLTLFLPKPIVFFTHYDTIKEALVTQGEKFAGRSHLPPETLFQKTENTGLLISDGDVWREQRRTSLRIMRDMGMGNNLMEAQINRCVDEMLYQLNETNDGVSPFDMNMPIQLCIGNVINETLFGYHFKYSDTAKFDYFKDCLAKHLQNMKDNFYLYIVQAWPWTKHLPIIGDKGYKEPQANVVQYHQFIEDEVDAIAKMHDADHEPTNFVESYLQEMKKNPELTMEQLYAIAVDFWMAGMETTSTTIRWGVLYLMKNPDKQEKIRAELLSVVGRDRRLAMSDKPRLPYFVAAIAEIQRVANMLPFLFFHRCTEATVIGGHPIPKDTLTYPYVYSVLKDDEVFEEPDQFMPERFLEADEKTFNKKTLERMVAFGLGKRQCVGESLARIEMFLVLGTLLLNFRLEPTEPIDLEPVFGQVLNPKPFKCRVAPL</sequence>
<dbReference type="Pfam" id="PF00067">
    <property type="entry name" value="p450"/>
    <property type="match status" value="1"/>
</dbReference>
<dbReference type="Gene3D" id="1.10.630.10">
    <property type="entry name" value="Cytochrome P450"/>
    <property type="match status" value="1"/>
</dbReference>
<comment type="caution">
    <text evidence="9">The sequence shown here is derived from an EMBL/GenBank/DDBJ whole genome shotgun (WGS) entry which is preliminary data.</text>
</comment>
<evidence type="ECO:0008006" key="11">
    <source>
        <dbReference type="Google" id="ProtNLM"/>
    </source>
</evidence>
<evidence type="ECO:0000256" key="5">
    <source>
        <dbReference type="ARBA" id="ARBA00023004"/>
    </source>
</evidence>
<dbReference type="EMBL" id="BTSY01000004">
    <property type="protein sequence ID" value="GMT21669.1"/>
    <property type="molecule type" value="Genomic_DNA"/>
</dbReference>
<evidence type="ECO:0000256" key="4">
    <source>
        <dbReference type="ARBA" id="ARBA00023002"/>
    </source>
</evidence>
<evidence type="ECO:0000256" key="7">
    <source>
        <dbReference type="PIRSR" id="PIRSR602401-1"/>
    </source>
</evidence>
<evidence type="ECO:0000256" key="3">
    <source>
        <dbReference type="ARBA" id="ARBA00022723"/>
    </source>
</evidence>
<keyword evidence="3 7" id="KW-0479">Metal-binding</keyword>
<dbReference type="GO" id="GO:0004497">
    <property type="term" value="F:monooxygenase activity"/>
    <property type="evidence" value="ECO:0007669"/>
    <property type="project" value="UniProtKB-KW"/>
</dbReference>
<dbReference type="FunFam" id="1.10.630.10:FF:000036">
    <property type="entry name" value="CYtochrome P450 family"/>
    <property type="match status" value="1"/>
</dbReference>
<gene>
    <name evidence="9" type="ORF">PFISCL1PPCAC_12966</name>
</gene>
<name>A0AAV5VV80_9BILA</name>
<dbReference type="PANTHER" id="PTHR24284">
    <property type="entry name" value="CYTOCHROME P450 FAMILY"/>
    <property type="match status" value="1"/>
</dbReference>
<keyword evidence="7 8" id="KW-0349">Heme</keyword>
<dbReference type="SUPFAM" id="SSF48264">
    <property type="entry name" value="Cytochrome P450"/>
    <property type="match status" value="1"/>
</dbReference>
<dbReference type="GO" id="GO:0016705">
    <property type="term" value="F:oxidoreductase activity, acting on paired donors, with incorporation or reduction of molecular oxygen"/>
    <property type="evidence" value="ECO:0007669"/>
    <property type="project" value="InterPro"/>
</dbReference>
<accession>A0AAV5VV80</accession>
<dbReference type="AlphaFoldDB" id="A0AAV5VV80"/>
<comment type="similarity">
    <text evidence="2 8">Belongs to the cytochrome P450 family.</text>
</comment>
<evidence type="ECO:0000256" key="8">
    <source>
        <dbReference type="RuleBase" id="RU000461"/>
    </source>
</evidence>
<dbReference type="PROSITE" id="PS00086">
    <property type="entry name" value="CYTOCHROME_P450"/>
    <property type="match status" value="1"/>
</dbReference>
<dbReference type="PANTHER" id="PTHR24284:SF1">
    <property type="entry name" value="CYTOCHROME P450 FAMILY"/>
    <property type="match status" value="1"/>
</dbReference>
<proteinExistence type="inferred from homology"/>
<evidence type="ECO:0000313" key="10">
    <source>
        <dbReference type="Proteomes" id="UP001432322"/>
    </source>
</evidence>
<keyword evidence="5 7" id="KW-0408">Iron</keyword>
<dbReference type="InterPro" id="IPR002401">
    <property type="entry name" value="Cyt_P450_E_grp-I"/>
</dbReference>
<dbReference type="PRINTS" id="PR00385">
    <property type="entry name" value="P450"/>
</dbReference>
<dbReference type="PRINTS" id="PR00463">
    <property type="entry name" value="EP450I"/>
</dbReference>
<dbReference type="Proteomes" id="UP001432322">
    <property type="component" value="Unassembled WGS sequence"/>
</dbReference>
<keyword evidence="6 8" id="KW-0503">Monooxygenase</keyword>
<reference evidence="9" key="1">
    <citation type="submission" date="2023-10" db="EMBL/GenBank/DDBJ databases">
        <title>Genome assembly of Pristionchus species.</title>
        <authorList>
            <person name="Yoshida K."/>
            <person name="Sommer R.J."/>
        </authorList>
    </citation>
    <scope>NUCLEOTIDE SEQUENCE</scope>
    <source>
        <strain evidence="9">RS5133</strain>
    </source>
</reference>
<comment type="cofactor">
    <cofactor evidence="1 7">
        <name>heme</name>
        <dbReference type="ChEBI" id="CHEBI:30413"/>
    </cofactor>
</comment>
<keyword evidence="10" id="KW-1185">Reference proteome</keyword>
<dbReference type="CDD" id="cd20617">
    <property type="entry name" value="CYP1_2-like"/>
    <property type="match status" value="1"/>
</dbReference>
<feature type="binding site" description="axial binding residue" evidence="7">
    <location>
        <position position="437"/>
    </location>
    <ligand>
        <name>heme</name>
        <dbReference type="ChEBI" id="CHEBI:30413"/>
    </ligand>
    <ligandPart>
        <name>Fe</name>
        <dbReference type="ChEBI" id="CHEBI:18248"/>
    </ligandPart>
</feature>
<evidence type="ECO:0000313" key="9">
    <source>
        <dbReference type="EMBL" id="GMT21669.1"/>
    </source>
</evidence>
<dbReference type="InterPro" id="IPR001128">
    <property type="entry name" value="Cyt_P450"/>
</dbReference>
<keyword evidence="4 8" id="KW-0560">Oxidoreductase</keyword>
<evidence type="ECO:0000256" key="1">
    <source>
        <dbReference type="ARBA" id="ARBA00001971"/>
    </source>
</evidence>
<organism evidence="9 10">
    <name type="scientific">Pristionchus fissidentatus</name>
    <dbReference type="NCBI Taxonomy" id="1538716"/>
    <lineage>
        <taxon>Eukaryota</taxon>
        <taxon>Metazoa</taxon>
        <taxon>Ecdysozoa</taxon>
        <taxon>Nematoda</taxon>
        <taxon>Chromadorea</taxon>
        <taxon>Rhabditida</taxon>
        <taxon>Rhabditina</taxon>
        <taxon>Diplogasteromorpha</taxon>
        <taxon>Diplogasteroidea</taxon>
        <taxon>Neodiplogasteridae</taxon>
        <taxon>Pristionchus</taxon>
    </lineage>
</organism>
<dbReference type="InterPro" id="IPR036396">
    <property type="entry name" value="Cyt_P450_sf"/>
</dbReference>
<evidence type="ECO:0000256" key="6">
    <source>
        <dbReference type="ARBA" id="ARBA00023033"/>
    </source>
</evidence>
<protein>
    <recommendedName>
        <fullName evidence="11">Cytochrome P450</fullName>
    </recommendedName>
</protein>
<dbReference type="GO" id="GO:0020037">
    <property type="term" value="F:heme binding"/>
    <property type="evidence" value="ECO:0007669"/>
    <property type="project" value="InterPro"/>
</dbReference>
<dbReference type="GO" id="GO:0005506">
    <property type="term" value="F:iron ion binding"/>
    <property type="evidence" value="ECO:0007669"/>
    <property type="project" value="InterPro"/>
</dbReference>
<evidence type="ECO:0000256" key="2">
    <source>
        <dbReference type="ARBA" id="ARBA00010617"/>
    </source>
</evidence>